<name>A0A336JY95_9BRAD</name>
<proteinExistence type="predicted"/>
<keyword evidence="6" id="KW-1185">Reference proteome</keyword>
<feature type="domain" description="Allophanate hydrolase C-terminal" evidence="2">
    <location>
        <begin position="472"/>
        <end position="595"/>
    </location>
</feature>
<dbReference type="Pfam" id="PF21986">
    <property type="entry name" value="AH_C"/>
    <property type="match status" value="1"/>
</dbReference>
<dbReference type="Gene3D" id="3.10.490.10">
    <property type="entry name" value="Gamma-glutamyl cyclotransferase-like"/>
    <property type="match status" value="1"/>
</dbReference>
<dbReference type="Proteomes" id="UP000256343">
    <property type="component" value="Unassembled WGS sequence"/>
</dbReference>
<evidence type="ECO:0000313" key="5">
    <source>
        <dbReference type="Proteomes" id="UP000252631"/>
    </source>
</evidence>
<evidence type="ECO:0000313" key="3">
    <source>
        <dbReference type="EMBL" id="RED35251.1"/>
    </source>
</evidence>
<dbReference type="InterPro" id="IPR023631">
    <property type="entry name" value="Amidase_dom"/>
</dbReference>
<dbReference type="EMBL" id="QRDT01000009">
    <property type="protein sequence ID" value="RED35251.1"/>
    <property type="molecule type" value="Genomic_DNA"/>
</dbReference>
<dbReference type="Pfam" id="PF01425">
    <property type="entry name" value="Amidase"/>
    <property type="match status" value="1"/>
</dbReference>
<reference evidence="4 5" key="1">
    <citation type="submission" date="2017-08" db="EMBL/GenBank/DDBJ databases">
        <authorList>
            <person name="de Groot N.N."/>
        </authorList>
    </citation>
    <scope>NUCLEOTIDE SEQUENCE [LARGE SCALE GENOMIC DNA]</scope>
    <source>
        <strain evidence="4 5">JA575</strain>
    </source>
</reference>
<dbReference type="NCBIfam" id="NF006043">
    <property type="entry name" value="PRK08186.1"/>
    <property type="match status" value="1"/>
</dbReference>
<dbReference type="EMBL" id="UFQQ01000009">
    <property type="protein sequence ID" value="SSW90941.1"/>
    <property type="molecule type" value="Genomic_DNA"/>
</dbReference>
<evidence type="ECO:0000313" key="4">
    <source>
        <dbReference type="EMBL" id="SSW90941.1"/>
    </source>
</evidence>
<dbReference type="InterPro" id="IPR000120">
    <property type="entry name" value="Amidase"/>
</dbReference>
<dbReference type="InterPro" id="IPR014085">
    <property type="entry name" value="Allophanate_hydrolase"/>
</dbReference>
<dbReference type="PANTHER" id="PTHR11895">
    <property type="entry name" value="TRANSAMIDASE"/>
    <property type="match status" value="1"/>
</dbReference>
<organism evidence="4 5">
    <name type="scientific">Rhodopseudomonas pentothenatexigens</name>
    <dbReference type="NCBI Taxonomy" id="999699"/>
    <lineage>
        <taxon>Bacteria</taxon>
        <taxon>Pseudomonadati</taxon>
        <taxon>Pseudomonadota</taxon>
        <taxon>Alphaproteobacteria</taxon>
        <taxon>Hyphomicrobiales</taxon>
        <taxon>Nitrobacteraceae</taxon>
        <taxon>Rhodopseudomonas</taxon>
    </lineage>
</organism>
<gene>
    <name evidence="3" type="ORF">BJ125_10995</name>
    <name evidence="4" type="ORF">SAMN05892882_10995</name>
</gene>
<dbReference type="SUPFAM" id="SSF75304">
    <property type="entry name" value="Amidase signature (AS) enzymes"/>
    <property type="match status" value="1"/>
</dbReference>
<dbReference type="Gene3D" id="1.20.58.1700">
    <property type="match status" value="1"/>
</dbReference>
<dbReference type="AlphaFoldDB" id="A0A336JY95"/>
<dbReference type="OrthoDB" id="9811471at2"/>
<dbReference type="NCBIfam" id="TIGR02713">
    <property type="entry name" value="allophanate_hyd"/>
    <property type="match status" value="1"/>
</dbReference>
<protein>
    <submittedName>
        <fullName evidence="4">Allophanate hydrolase</fullName>
    </submittedName>
</protein>
<dbReference type="Proteomes" id="UP000252631">
    <property type="component" value="Unassembled WGS sequence"/>
</dbReference>
<accession>A0A336JY95</accession>
<dbReference type="Gene3D" id="3.90.1300.10">
    <property type="entry name" value="Amidase signature (AS) domain"/>
    <property type="match status" value="1"/>
</dbReference>
<dbReference type="InterPro" id="IPR053844">
    <property type="entry name" value="AH_C"/>
</dbReference>
<evidence type="ECO:0000259" key="2">
    <source>
        <dbReference type="Pfam" id="PF21986"/>
    </source>
</evidence>
<dbReference type="PANTHER" id="PTHR11895:SF169">
    <property type="entry name" value="GLUTAMYL-TRNA(GLN) AMIDOTRANSFERASE"/>
    <property type="match status" value="1"/>
</dbReference>
<feature type="domain" description="Amidase" evidence="1">
    <location>
        <begin position="25"/>
        <end position="434"/>
    </location>
</feature>
<dbReference type="InterPro" id="IPR036928">
    <property type="entry name" value="AS_sf"/>
</dbReference>
<reference evidence="3 6" key="2">
    <citation type="submission" date="2018-07" db="EMBL/GenBank/DDBJ databases">
        <title>Genomic Encyclopedia of Archaeal and Bacterial Type Strains, Phase II (KMG-II): from individual species to whole genera.</title>
        <authorList>
            <person name="Goeker M."/>
        </authorList>
    </citation>
    <scope>NUCLEOTIDE SEQUENCE [LARGE SCALE GENOMIC DNA]</scope>
    <source>
        <strain evidence="3 6">JA575</strain>
    </source>
</reference>
<dbReference type="GO" id="GO:0016787">
    <property type="term" value="F:hydrolase activity"/>
    <property type="evidence" value="ECO:0007669"/>
    <property type="project" value="UniProtKB-KW"/>
</dbReference>
<dbReference type="RefSeq" id="WP_114358005.1">
    <property type="nucleotide sequence ID" value="NZ_QRDT01000009.1"/>
</dbReference>
<evidence type="ECO:0000313" key="6">
    <source>
        <dbReference type="Proteomes" id="UP000256343"/>
    </source>
</evidence>
<sequence>MSKFETISEIVAAHRAGTTTPAQTIARCYQRIRAYADPALFITLRDEADAIAEAVALAARDPSLPLYGVPVAVKDNIDVAGLPTTAACPAFAYQPSRDATAVAKLRAAGAIVIGKTNLDQFATGLVGVRSPYGVPRNAMRGDLVPGGSSSGSAVAVGAGLVPLSLGTDTAGSGRVPAMLNNIVGLKPSLGMISTTGVVPACRTLDCVSVFALTTDDAITALRAMTAPDAEDPFSRERPVAAVTSMPSRVRLGVPKKGQLQFFGDDLAARGYEEALERWRRLGAELVEIDVEPLYETARLLYEGPWVAERYLTIRELLDIQPDAVHPVTRQITLAGAKLSAADTFAALYRLQGLRKIAERSFAGIDALVLPTAPTAYTVEQVQADPITLNSRLGTYTNFVNLLDLCGLALPASIRSDGIPFGITLLAPASRDAELASLGRVFHADTALPMGASGQSQPPLAEVTGGDALEEIAIAVVGAHLSGMPLNRELTALGGRLLSATATAPDYKLYALKGTVPPKPGLLRVSPGAGAAIALEVWALSPAAFGSFVAAIPSPLSIGTLTLADGSTVKGFLAEPEALAGARDISHFGGWRAYMAELAATG</sequence>
<keyword evidence="4" id="KW-0378">Hydrolase</keyword>
<evidence type="ECO:0000259" key="1">
    <source>
        <dbReference type="Pfam" id="PF01425"/>
    </source>
</evidence>